<dbReference type="Gene3D" id="2.160.20.10">
    <property type="entry name" value="Single-stranded right-handed beta-helix, Pectin lyase-like"/>
    <property type="match status" value="1"/>
</dbReference>
<keyword evidence="2 4" id="KW-0378">Hydrolase</keyword>
<dbReference type="AlphaFoldDB" id="A0A5M8Q758"/>
<evidence type="ECO:0000256" key="1">
    <source>
        <dbReference type="ARBA" id="ARBA00008834"/>
    </source>
</evidence>
<dbReference type="Proteomes" id="UP001570846">
    <property type="component" value="Unassembled WGS sequence"/>
</dbReference>
<keyword evidence="5" id="KW-0732">Signal</keyword>
<name>A0A5M8Q758_9BACT</name>
<protein>
    <submittedName>
        <fullName evidence="6">Glycoside hydrolase family 28 protein</fullName>
        <ecNumber evidence="7">3.2.1.-</ecNumber>
    </submittedName>
</protein>
<keyword evidence="3 4" id="KW-0326">Glycosidase</keyword>
<feature type="chain" id="PRO_5024323314" evidence="5">
    <location>
        <begin position="25"/>
        <end position="588"/>
    </location>
</feature>
<comment type="similarity">
    <text evidence="1 4">Belongs to the glycosyl hydrolase 28 family.</text>
</comment>
<dbReference type="GO" id="GO:0004650">
    <property type="term" value="F:polygalacturonase activity"/>
    <property type="evidence" value="ECO:0007669"/>
    <property type="project" value="InterPro"/>
</dbReference>
<gene>
    <name evidence="7" type="ORF">ACD591_20190</name>
    <name evidence="6" type="ORF">FOE74_19495</name>
</gene>
<evidence type="ECO:0000256" key="5">
    <source>
        <dbReference type="SAM" id="SignalP"/>
    </source>
</evidence>
<dbReference type="EC" id="3.2.1.-" evidence="7"/>
<keyword evidence="9" id="KW-1185">Reference proteome</keyword>
<dbReference type="InterPro" id="IPR006626">
    <property type="entry name" value="PbH1"/>
</dbReference>
<reference evidence="6 8" key="2">
    <citation type="submission" date="2019-09" db="EMBL/GenBank/DDBJ databases">
        <title>A bacterium isolated from glacier soil.</title>
        <authorList>
            <person name="Liu Q."/>
        </authorList>
    </citation>
    <scope>NUCLEOTIDE SEQUENCE [LARGE SCALE GENOMIC DNA]</scope>
    <source>
        <strain evidence="6 8">MDT1-10-3</strain>
    </source>
</reference>
<comment type="caution">
    <text evidence="6">The sequence shown here is derived from an EMBL/GenBank/DDBJ whole genome shotgun (WGS) entry which is preliminary data.</text>
</comment>
<dbReference type="InterPro" id="IPR011050">
    <property type="entry name" value="Pectin_lyase_fold/virulence"/>
</dbReference>
<dbReference type="PANTHER" id="PTHR31339:SF9">
    <property type="entry name" value="PLASMIN AND FIBRONECTIN-BINDING PROTEIN A"/>
    <property type="match status" value="1"/>
</dbReference>
<organism evidence="6 8">
    <name type="scientific">Rufibacter glacialis</name>
    <dbReference type="NCBI Taxonomy" id="1259555"/>
    <lineage>
        <taxon>Bacteria</taxon>
        <taxon>Pseudomonadati</taxon>
        <taxon>Bacteroidota</taxon>
        <taxon>Cytophagia</taxon>
        <taxon>Cytophagales</taxon>
        <taxon>Hymenobacteraceae</taxon>
        <taxon>Rufibacter</taxon>
    </lineage>
</organism>
<dbReference type="InterPro" id="IPR000743">
    <property type="entry name" value="Glyco_hydro_28"/>
</dbReference>
<dbReference type="Proteomes" id="UP000323866">
    <property type="component" value="Unassembled WGS sequence"/>
</dbReference>
<dbReference type="InterPro" id="IPR012334">
    <property type="entry name" value="Pectin_lyas_fold"/>
</dbReference>
<dbReference type="Pfam" id="PF00295">
    <property type="entry name" value="Glyco_hydro_28"/>
    <property type="match status" value="1"/>
</dbReference>
<evidence type="ECO:0000313" key="8">
    <source>
        <dbReference type="Proteomes" id="UP000323866"/>
    </source>
</evidence>
<dbReference type="GO" id="GO:0005975">
    <property type="term" value="P:carbohydrate metabolic process"/>
    <property type="evidence" value="ECO:0007669"/>
    <property type="project" value="InterPro"/>
</dbReference>
<evidence type="ECO:0000313" key="7">
    <source>
        <dbReference type="EMBL" id="MFA1773631.1"/>
    </source>
</evidence>
<dbReference type="RefSeq" id="WP_149100317.1">
    <property type="nucleotide sequence ID" value="NZ_BMMG01000008.1"/>
</dbReference>
<proteinExistence type="inferred from homology"/>
<dbReference type="EMBL" id="JBGOGF010000014">
    <property type="protein sequence ID" value="MFA1773631.1"/>
    <property type="molecule type" value="Genomic_DNA"/>
</dbReference>
<dbReference type="SUPFAM" id="SSF51126">
    <property type="entry name" value="Pectin lyase-like"/>
    <property type="match status" value="1"/>
</dbReference>
<accession>A0A5M8Q758</accession>
<evidence type="ECO:0000313" key="6">
    <source>
        <dbReference type="EMBL" id="KAA6430660.1"/>
    </source>
</evidence>
<evidence type="ECO:0000256" key="4">
    <source>
        <dbReference type="RuleBase" id="RU361169"/>
    </source>
</evidence>
<dbReference type="EMBL" id="VKKZ01000025">
    <property type="protein sequence ID" value="KAA6430660.1"/>
    <property type="molecule type" value="Genomic_DNA"/>
</dbReference>
<sequence length="588" mass="63875">MKIRKGLSSKFLLTLGLVSVFQFACQRETSAPAASSASSGSAPTAGVNVSNASVDATIYEGIEFDMPKVKETKFPNYRVPITKYGAVGDGITKNTKAFEQAIADVAAKGGGRVVIPRGLWLTGPIVMKSNIDLHAEAGSMVIFSRDFDDYPVVETSFEGLNTFRCQSPISGRDLENIAITGEGTFDGNGDAWRPVKKSKMTAGQWKELTKTGVLNAKGDMWYPTQNALKGDTQGSNFNVPDLKTRAEFEAIKDYLRPVMLSLVNCKRVLLDGPTFQNSPAWNLHPLMCQDIIIRNLNVRNPWYSQNGDGLDLESCKNALVYNNTFDVGDDAICFKSGKDKDGRDRGVPTENVIVKNNVVYHGHGGFVVGSEMSGGVRNVHVSNCTFMGTDIGLRFKSTRGRGGLVENIWISNIDMVNIPTQAISFNLFYGGNSPVLEDDQRASDEARVEKLVAVTEETPSFKNIWMRNITVSGAAEAVALQGLPEMNLQNVNIENSYLKATRGISAVDATGITLKNVKVITEKGPALTIYNSKDVKVQGLTFNQTKEPAVKVMGPLTKNVKLESKDFASAATQISKGKELNKAAVLLQ</sequence>
<evidence type="ECO:0000256" key="3">
    <source>
        <dbReference type="ARBA" id="ARBA00023295"/>
    </source>
</evidence>
<dbReference type="PROSITE" id="PS00502">
    <property type="entry name" value="POLYGALACTURONASE"/>
    <property type="match status" value="1"/>
</dbReference>
<dbReference type="SMART" id="SM00710">
    <property type="entry name" value="PbH1"/>
    <property type="match status" value="8"/>
</dbReference>
<reference evidence="6 8" key="1">
    <citation type="submission" date="2019-07" db="EMBL/GenBank/DDBJ databases">
        <authorList>
            <person name="Qu J.-H."/>
        </authorList>
    </citation>
    <scope>NUCLEOTIDE SEQUENCE [LARGE SCALE GENOMIC DNA]</scope>
    <source>
        <strain evidence="6 8">MDT1-10-3</strain>
    </source>
</reference>
<evidence type="ECO:0000313" key="9">
    <source>
        <dbReference type="Proteomes" id="UP001570846"/>
    </source>
</evidence>
<feature type="signal peptide" evidence="5">
    <location>
        <begin position="1"/>
        <end position="24"/>
    </location>
</feature>
<dbReference type="InterPro" id="IPR051801">
    <property type="entry name" value="GH28_Enzymes"/>
</dbReference>
<dbReference type="OrthoDB" id="9795222at2"/>
<dbReference type="PANTHER" id="PTHR31339">
    <property type="entry name" value="PECTIN LYASE-RELATED"/>
    <property type="match status" value="1"/>
</dbReference>
<reference evidence="7 9" key="3">
    <citation type="submission" date="2024-08" db="EMBL/GenBank/DDBJ databases">
        <authorList>
            <person name="Wei W."/>
        </authorList>
    </citation>
    <scope>NUCLEOTIDE SEQUENCE [LARGE SCALE GENOMIC DNA]</scope>
    <source>
        <strain evidence="7 9">XU2</strain>
    </source>
</reference>
<evidence type="ECO:0000256" key="2">
    <source>
        <dbReference type="ARBA" id="ARBA00022801"/>
    </source>
</evidence>